<dbReference type="InParanoid" id="A0A151ZGH3"/>
<protein>
    <submittedName>
        <fullName evidence="9">Exportin 7</fullName>
    </submittedName>
</protein>
<dbReference type="GO" id="GO:0006611">
    <property type="term" value="P:protein export from nucleus"/>
    <property type="evidence" value="ECO:0007669"/>
    <property type="project" value="TreeGrafter"/>
</dbReference>
<evidence type="ECO:0000256" key="3">
    <source>
        <dbReference type="ARBA" id="ARBA00009466"/>
    </source>
</evidence>
<comment type="subcellular location">
    <subcellularLocation>
        <location evidence="2">Cytoplasm</location>
    </subcellularLocation>
    <subcellularLocation>
        <location evidence="1">Nucleus</location>
    </subcellularLocation>
</comment>
<dbReference type="PANTHER" id="PTHR12596:SF2">
    <property type="entry name" value="EXPORTIN-7 ISOFORM X1"/>
    <property type="match status" value="1"/>
</dbReference>
<dbReference type="OrthoDB" id="244158at2759"/>
<reference evidence="9 10" key="1">
    <citation type="submission" date="2015-12" db="EMBL/GenBank/DDBJ databases">
        <title>Dictyostelia acquired genes for synthesis and detection of signals that induce cell-type specialization by lateral gene transfer from prokaryotes.</title>
        <authorList>
            <person name="Gloeckner G."/>
            <person name="Schaap P."/>
        </authorList>
    </citation>
    <scope>NUCLEOTIDE SEQUENCE [LARGE SCALE GENOMIC DNA]</scope>
    <source>
        <strain evidence="9 10">TK</strain>
    </source>
</reference>
<keyword evidence="10" id="KW-1185">Reference proteome</keyword>
<dbReference type="OMA" id="DCFHELC"/>
<evidence type="ECO:0000256" key="1">
    <source>
        <dbReference type="ARBA" id="ARBA00004123"/>
    </source>
</evidence>
<keyword evidence="4" id="KW-0813">Transport</keyword>
<dbReference type="Proteomes" id="UP000076078">
    <property type="component" value="Unassembled WGS sequence"/>
</dbReference>
<dbReference type="GO" id="GO:0005049">
    <property type="term" value="F:nuclear export signal receptor activity"/>
    <property type="evidence" value="ECO:0007669"/>
    <property type="project" value="InterPro"/>
</dbReference>
<evidence type="ECO:0000256" key="4">
    <source>
        <dbReference type="ARBA" id="ARBA00022448"/>
    </source>
</evidence>
<comment type="similarity">
    <text evidence="3">Belongs to the exportin family.</text>
</comment>
<dbReference type="GO" id="GO:0005643">
    <property type="term" value="C:nuclear pore"/>
    <property type="evidence" value="ECO:0007669"/>
    <property type="project" value="TreeGrafter"/>
</dbReference>
<feature type="domain" description="Exportin-7/Ran-binding protein 17 TPR repeats" evidence="8">
    <location>
        <begin position="417"/>
        <end position="653"/>
    </location>
</feature>
<dbReference type="Gene3D" id="1.25.10.10">
    <property type="entry name" value="Leucine-rich Repeat Variant"/>
    <property type="match status" value="1"/>
</dbReference>
<proteinExistence type="inferred from homology"/>
<dbReference type="InterPro" id="IPR016024">
    <property type="entry name" value="ARM-type_fold"/>
</dbReference>
<dbReference type="Pfam" id="PF25795">
    <property type="entry name" value="TPR_XPO7"/>
    <property type="match status" value="1"/>
</dbReference>
<name>A0A151ZGH3_TIELA</name>
<dbReference type="InterPro" id="IPR044189">
    <property type="entry name" value="XPO4/7-like"/>
</dbReference>
<sequence>MSIKSQEDFLRFEELCNQFYSKPLDAPKIDEILSQYFLSPNFLNEYKQLLGFTKNSYVIAQICRGLTITITTYWQSLSAVQKSDMKTTIWCFIESLPPIESFAFVLLLKLNSRIIKYSWTTETKKNQIVEVVQKLLTQSPEHHILALKVLKDLISEFNDSFGEHLTSLQHRNISISLRDSVLLNFFQISLDSLNKSVVPDDKNNIMYDKMREQALELANSCLTFSFIKTISVEISEEVQTIQVPQSWGHEFENPANMALFFKIYKVYGNTRALDCLLQFISVRKSIFAKEDEKLKFLTNIISHLHECLKHNIGFQNENNHLAFSRILERLKSNYHLQFLVSTNGYNEWIDSLSTFTINTLKSPHFSPSSIYYLLSLWSKLVSSLTYIKGDPNKALLYKYTPSIIETFITNKIEMSSYSDEDDEILMDYEKMVEILEVLPPLGRLNYSTTCAQLKQYCDALIQQYQQEQNANRQEIIQRQLSWLVYIIGCMIMGRVGTSNEEYDKLDSELALRVFLLMSLSESKIQSKAHIPGGITQGALTLELSFLYFMQSFRKIYIGEKCMSSTNIYKHMTEQGAKTDHTTVFLSIIQKIGFNLKYWADESDMIKKSLDLFSDIANGQSTSQLLYDHKVTKDLLKSHDGKIFLFLEKPINTKNRTKYYTILSKLLYTDENIHLFDEFIKSFQLTVNELLGVPTAEAFRTEETKRKIIGLLRDLRGIISSTNSKRVFLLFFEWFNTFFSVLFHKILDVWVDHHDVINVLLKFMADFVLNKGSRMQFDNYSPNGFIIFRETSKILQRYGQLILNTQFSKSEIYKKKIKNIQTAMNIFSNSLNGNFCNFGVFELYGDNCFNLAVDIILKLSLCVPLNELMNFPRAAEIYSILLDLLCNNSQLLLDLNSQMFSHIMVSLHKCLESQYSSVSSTASNAIDKLISFAHFQRKSSKNPKVLQNIHRNFSENPQIISQFIDSIITILIKEDNYNLFIISKPLLACIIFSPESFQQVKQNYIQNFQAVSSPDKIEKIFANLTEDMQDNLETKNKNRFCTTNSANFRRDMKSLISNSRFF</sequence>
<evidence type="ECO:0000256" key="6">
    <source>
        <dbReference type="ARBA" id="ARBA00022927"/>
    </source>
</evidence>
<dbReference type="STRING" id="361077.A0A151ZGH3"/>
<evidence type="ECO:0000259" key="8">
    <source>
        <dbReference type="Pfam" id="PF25795"/>
    </source>
</evidence>
<keyword evidence="6" id="KW-0653">Protein transport</keyword>
<keyword evidence="5" id="KW-0963">Cytoplasm</keyword>
<dbReference type="InterPro" id="IPR057947">
    <property type="entry name" value="TPR_XPO7/RBP17"/>
</dbReference>
<dbReference type="PANTHER" id="PTHR12596">
    <property type="entry name" value="EXPORTIN 4,7-RELATED"/>
    <property type="match status" value="1"/>
</dbReference>
<dbReference type="AlphaFoldDB" id="A0A151ZGH3"/>
<comment type="caution">
    <text evidence="9">The sequence shown here is derived from an EMBL/GenBank/DDBJ whole genome shotgun (WGS) entry which is preliminary data.</text>
</comment>
<evidence type="ECO:0000256" key="2">
    <source>
        <dbReference type="ARBA" id="ARBA00004496"/>
    </source>
</evidence>
<accession>A0A151ZGH3</accession>
<evidence type="ECO:0000313" key="10">
    <source>
        <dbReference type="Proteomes" id="UP000076078"/>
    </source>
</evidence>
<dbReference type="FunCoup" id="A0A151ZGH3">
    <property type="interactions" value="867"/>
</dbReference>
<evidence type="ECO:0000256" key="5">
    <source>
        <dbReference type="ARBA" id="ARBA00022490"/>
    </source>
</evidence>
<organism evidence="9 10">
    <name type="scientific">Tieghemostelium lacteum</name>
    <name type="common">Slime mold</name>
    <name type="synonym">Dictyostelium lacteum</name>
    <dbReference type="NCBI Taxonomy" id="361077"/>
    <lineage>
        <taxon>Eukaryota</taxon>
        <taxon>Amoebozoa</taxon>
        <taxon>Evosea</taxon>
        <taxon>Eumycetozoa</taxon>
        <taxon>Dictyostelia</taxon>
        <taxon>Dictyosteliales</taxon>
        <taxon>Raperosteliaceae</taxon>
        <taxon>Tieghemostelium</taxon>
    </lineage>
</organism>
<dbReference type="InterPro" id="IPR011989">
    <property type="entry name" value="ARM-like"/>
</dbReference>
<gene>
    <name evidence="9" type="ORF">DLAC_05682</name>
</gene>
<dbReference type="SUPFAM" id="SSF48371">
    <property type="entry name" value="ARM repeat"/>
    <property type="match status" value="1"/>
</dbReference>
<evidence type="ECO:0000256" key="7">
    <source>
        <dbReference type="ARBA" id="ARBA00023242"/>
    </source>
</evidence>
<dbReference type="GO" id="GO:0005737">
    <property type="term" value="C:cytoplasm"/>
    <property type="evidence" value="ECO:0007669"/>
    <property type="project" value="UniProtKB-SubCell"/>
</dbReference>
<dbReference type="EMBL" id="LODT01000028">
    <property type="protein sequence ID" value="KYQ93071.1"/>
    <property type="molecule type" value="Genomic_DNA"/>
</dbReference>
<keyword evidence="7" id="KW-0539">Nucleus</keyword>
<evidence type="ECO:0000313" key="9">
    <source>
        <dbReference type="EMBL" id="KYQ93071.1"/>
    </source>
</evidence>